<dbReference type="AlphaFoldDB" id="A0A9P3GK40"/>
<evidence type="ECO:0000313" key="1">
    <source>
        <dbReference type="EMBL" id="GJE96662.1"/>
    </source>
</evidence>
<protein>
    <submittedName>
        <fullName evidence="1">Uncharacterized protein</fullName>
    </submittedName>
</protein>
<gene>
    <name evidence="1" type="ORF">PsYK624_128630</name>
</gene>
<name>A0A9P3GK40_9APHY</name>
<sequence>MSRTQEGATYLPSAKTPLFPVTRGGLPSVSARMRKLSDRLARYACLQTICRTFRRLRKTSLSNQTSLAAHRVPPELFQTIIREFNIQTGAHLPTATFSRSKKELKRYLSNVSLVCRYWAQNIRAAIFEELQLQSPEDAHQLLAFARNVTLDMSVGRYVREITLETTLPCTPWLHLVVHTLPRALFPRLERYTYGFSPDTKNKYGWFAPRNVFVGLPRALPVPRLPVRPRLKWLDFAHFADLVAFVDSLFAARAHPAGGDAPFRFNTLSFYYVTWADNGEQVPAQVPQAFVGARRYWRKRVGDVHVVNCSAAWPLLWLLVRTERPRGPTPVSVHADLLQHPRERLEQLLERAKIELEVLGWLAPWECARVLHEVEVHLCDEAVEGEL</sequence>
<organism evidence="1 2">
    <name type="scientific">Phanerochaete sordida</name>
    <dbReference type="NCBI Taxonomy" id="48140"/>
    <lineage>
        <taxon>Eukaryota</taxon>
        <taxon>Fungi</taxon>
        <taxon>Dikarya</taxon>
        <taxon>Basidiomycota</taxon>
        <taxon>Agaricomycotina</taxon>
        <taxon>Agaricomycetes</taxon>
        <taxon>Polyporales</taxon>
        <taxon>Phanerochaetaceae</taxon>
        <taxon>Phanerochaete</taxon>
    </lineage>
</organism>
<dbReference type="Proteomes" id="UP000703269">
    <property type="component" value="Unassembled WGS sequence"/>
</dbReference>
<reference evidence="1 2" key="1">
    <citation type="submission" date="2021-08" db="EMBL/GenBank/DDBJ databases">
        <title>Draft Genome Sequence of Phanerochaete sordida strain YK-624.</title>
        <authorList>
            <person name="Mori T."/>
            <person name="Dohra H."/>
            <person name="Suzuki T."/>
            <person name="Kawagishi H."/>
            <person name="Hirai H."/>
        </authorList>
    </citation>
    <scope>NUCLEOTIDE SEQUENCE [LARGE SCALE GENOMIC DNA]</scope>
    <source>
        <strain evidence="1 2">YK-624</strain>
    </source>
</reference>
<proteinExistence type="predicted"/>
<accession>A0A9P3GK40</accession>
<dbReference type="EMBL" id="BPQB01000062">
    <property type="protein sequence ID" value="GJE96662.1"/>
    <property type="molecule type" value="Genomic_DNA"/>
</dbReference>
<comment type="caution">
    <text evidence="1">The sequence shown here is derived from an EMBL/GenBank/DDBJ whole genome shotgun (WGS) entry which is preliminary data.</text>
</comment>
<evidence type="ECO:0000313" key="2">
    <source>
        <dbReference type="Proteomes" id="UP000703269"/>
    </source>
</evidence>
<keyword evidence="2" id="KW-1185">Reference proteome</keyword>